<sequence>MSKILSTSQLLENRMSISVRDIVPFSTARTHLSDLVLEVQNGAEKIITKNGEPAVAMIDAKRLDHYHRLERARIHLLLLDEVERGLADVQAGRTIDALEGLAELKLKRKARSGGTAG</sequence>
<dbReference type="PATRIC" id="fig|34073.19.peg.5939"/>
<dbReference type="Proteomes" id="UP000035170">
    <property type="component" value="Unassembled WGS sequence"/>
</dbReference>
<reference evidence="3 4" key="1">
    <citation type="submission" date="2015-03" db="EMBL/GenBank/DDBJ databases">
        <title>Genome sequence of Variovorax paradoxus TBEA6.</title>
        <authorList>
            <person name="Poehlein A."/>
            <person name="Schuldes J."/>
            <person name="Wuebbeler J.H."/>
            <person name="Hiessl S."/>
            <person name="Steinbuechel A."/>
            <person name="Daniel R."/>
        </authorList>
    </citation>
    <scope>NUCLEOTIDE SEQUENCE [LARGE SCALE GENOMIC DNA]</scope>
    <source>
        <strain evidence="3 4">TBEA6</strain>
    </source>
</reference>
<dbReference type="SUPFAM" id="SSF143120">
    <property type="entry name" value="YefM-like"/>
    <property type="match status" value="1"/>
</dbReference>
<evidence type="ECO:0000256" key="1">
    <source>
        <dbReference type="ARBA" id="ARBA00009981"/>
    </source>
</evidence>
<dbReference type="AlphaFoldDB" id="A0A0H2M7X6"/>
<dbReference type="NCBIfam" id="TIGR01552">
    <property type="entry name" value="phd_fam"/>
    <property type="match status" value="1"/>
</dbReference>
<dbReference type="EMBL" id="JZWI01000038">
    <property type="protein sequence ID" value="KLN53140.1"/>
    <property type="molecule type" value="Genomic_DNA"/>
</dbReference>
<dbReference type="Pfam" id="PF02604">
    <property type="entry name" value="PhdYeFM_antitox"/>
    <property type="match status" value="1"/>
</dbReference>
<comment type="function">
    <text evidence="2">Antitoxin component of a type II toxin-antitoxin (TA) system.</text>
</comment>
<evidence type="ECO:0000313" key="4">
    <source>
        <dbReference type="Proteomes" id="UP000035170"/>
    </source>
</evidence>
<evidence type="ECO:0000256" key="2">
    <source>
        <dbReference type="RuleBase" id="RU362080"/>
    </source>
</evidence>
<evidence type="ECO:0000313" key="3">
    <source>
        <dbReference type="EMBL" id="KLN53140.1"/>
    </source>
</evidence>
<comment type="similarity">
    <text evidence="1 2">Belongs to the phD/YefM antitoxin family.</text>
</comment>
<keyword evidence="4" id="KW-1185">Reference proteome</keyword>
<name>A0A0H2M7X6_VARPD</name>
<comment type="caution">
    <text evidence="3">The sequence shown here is derived from an EMBL/GenBank/DDBJ whole genome shotgun (WGS) entry which is preliminary data.</text>
</comment>
<dbReference type="InterPro" id="IPR036165">
    <property type="entry name" value="YefM-like_sf"/>
</dbReference>
<proteinExistence type="inferred from homology"/>
<dbReference type="Gene3D" id="3.40.1620.10">
    <property type="entry name" value="YefM-like domain"/>
    <property type="match status" value="1"/>
</dbReference>
<dbReference type="InterPro" id="IPR006442">
    <property type="entry name" value="Antitoxin_Phd/YefM"/>
</dbReference>
<organism evidence="3 4">
    <name type="scientific">Variovorax paradoxus</name>
    <dbReference type="NCBI Taxonomy" id="34073"/>
    <lineage>
        <taxon>Bacteria</taxon>
        <taxon>Pseudomonadati</taxon>
        <taxon>Pseudomonadota</taxon>
        <taxon>Betaproteobacteria</taxon>
        <taxon>Burkholderiales</taxon>
        <taxon>Comamonadaceae</taxon>
        <taxon>Variovorax</taxon>
    </lineage>
</organism>
<accession>A0A0H2M7X6</accession>
<gene>
    <name evidence="3" type="ORF">VPARA_57850</name>
</gene>
<protein>
    <recommendedName>
        <fullName evidence="2">Antitoxin</fullName>
    </recommendedName>
</protein>